<feature type="region of interest" description="Disordered" evidence="4">
    <location>
        <begin position="474"/>
        <end position="531"/>
    </location>
</feature>
<protein>
    <submittedName>
        <fullName evidence="6">Protein FAM161B isoform X3</fullName>
    </submittedName>
</protein>
<comment type="similarity">
    <text evidence="1">Belongs to the FAM161 family.</text>
</comment>
<dbReference type="RefSeq" id="XP_032143788.1">
    <property type="nucleotide sequence ID" value="XM_032287897.1"/>
</dbReference>
<feature type="compositionally biased region" description="Low complexity" evidence="4">
    <location>
        <begin position="1"/>
        <end position="16"/>
    </location>
</feature>
<dbReference type="AlphaFoldDB" id="A0A6J3IMM5"/>
<feature type="coiled-coil region" evidence="3">
    <location>
        <begin position="399"/>
        <end position="430"/>
    </location>
</feature>
<dbReference type="InterPro" id="IPR051655">
    <property type="entry name" value="FAM161"/>
</dbReference>
<dbReference type="CTD" id="145483"/>
<dbReference type="Pfam" id="PF10595">
    <property type="entry name" value="FAM161A_B"/>
    <property type="match status" value="1"/>
</dbReference>
<reference evidence="6" key="1">
    <citation type="submission" date="2025-08" db="UniProtKB">
        <authorList>
            <consortium name="RefSeq"/>
        </authorList>
    </citation>
    <scope>IDENTIFICATION</scope>
    <source>
        <tissue evidence="6">Blood</tissue>
    </source>
</reference>
<feature type="compositionally biased region" description="Polar residues" evidence="4">
    <location>
        <begin position="208"/>
        <end position="226"/>
    </location>
</feature>
<dbReference type="PANTHER" id="PTHR21501">
    <property type="entry name" value="PROTEIN FAM-161"/>
    <property type="match status" value="1"/>
</dbReference>
<dbReference type="InterPro" id="IPR019579">
    <property type="entry name" value="FAM161A/B"/>
</dbReference>
<accession>A0A6J3IMM5</accession>
<dbReference type="GeneID" id="116558022"/>
<evidence type="ECO:0000256" key="2">
    <source>
        <dbReference type="ARBA" id="ARBA00023054"/>
    </source>
</evidence>
<dbReference type="GO" id="GO:0044782">
    <property type="term" value="P:cilium organization"/>
    <property type="evidence" value="ECO:0007669"/>
    <property type="project" value="TreeGrafter"/>
</dbReference>
<gene>
    <name evidence="6" type="primary">FAM161B</name>
</gene>
<evidence type="ECO:0000313" key="6">
    <source>
        <dbReference type="RefSeq" id="XP_032143788.1"/>
    </source>
</evidence>
<dbReference type="PANTHER" id="PTHR21501:SF4">
    <property type="entry name" value="PROTEIN FAM161B"/>
    <property type="match status" value="1"/>
</dbReference>
<feature type="compositionally biased region" description="Polar residues" evidence="4">
    <location>
        <begin position="19"/>
        <end position="43"/>
    </location>
</feature>
<dbReference type="GO" id="GO:0005856">
    <property type="term" value="C:cytoskeleton"/>
    <property type="evidence" value="ECO:0007669"/>
    <property type="project" value="UniProtKB-ARBA"/>
</dbReference>
<organism evidence="5 6">
    <name type="scientific">Sapajus apella</name>
    <name type="common">Brown-capped capuchin</name>
    <name type="synonym">Cebus apella</name>
    <dbReference type="NCBI Taxonomy" id="9515"/>
    <lineage>
        <taxon>Eukaryota</taxon>
        <taxon>Metazoa</taxon>
        <taxon>Chordata</taxon>
        <taxon>Craniata</taxon>
        <taxon>Vertebrata</taxon>
        <taxon>Euteleostomi</taxon>
        <taxon>Mammalia</taxon>
        <taxon>Eutheria</taxon>
        <taxon>Euarchontoglires</taxon>
        <taxon>Primates</taxon>
        <taxon>Haplorrhini</taxon>
        <taxon>Platyrrhini</taxon>
        <taxon>Cebidae</taxon>
        <taxon>Cebinae</taxon>
        <taxon>Sapajus</taxon>
    </lineage>
</organism>
<dbReference type="Proteomes" id="UP000504640">
    <property type="component" value="Unplaced"/>
</dbReference>
<evidence type="ECO:0000256" key="1">
    <source>
        <dbReference type="ARBA" id="ARBA00006663"/>
    </source>
</evidence>
<feature type="region of interest" description="Disordered" evidence="4">
    <location>
        <begin position="1"/>
        <end position="43"/>
    </location>
</feature>
<evidence type="ECO:0000313" key="5">
    <source>
        <dbReference type="Proteomes" id="UP000504640"/>
    </source>
</evidence>
<feature type="compositionally biased region" description="Polar residues" evidence="4">
    <location>
        <begin position="521"/>
        <end position="531"/>
    </location>
</feature>
<dbReference type="GO" id="GO:0005929">
    <property type="term" value="C:cilium"/>
    <property type="evidence" value="ECO:0007669"/>
    <property type="project" value="TreeGrafter"/>
</dbReference>
<feature type="region of interest" description="Disordered" evidence="4">
    <location>
        <begin position="208"/>
        <end position="227"/>
    </location>
</feature>
<keyword evidence="5" id="KW-1185">Reference proteome</keyword>
<proteinExistence type="inferred from homology"/>
<sequence length="531" mass="60651">MSGSTRRCSSLSSLPSNIPRAQTQPHSGSRPPSQHRSVSSWASSITVPRPFHMTLREARKKAEWLALPASFEQERQRAQRQGEEEAECHRQFRAQPVPAHVYLPLYQEIMESSEARRRAGIQKRKELLLSSLKPFSFLEKEEQLKEAVRQKDLAATAEAKISKQKPTRRIPKSILEPALGDKLQEAELFRKIRIQMRALDMLQMASSPIASSSDRANPQPRTATRTQQEKLGFLHTNFGFQPRVNPVVPDYEALYKAFQRRAAKRRETQEATHNKPFLLRTANLRRHPQHPCDATTSRGRMVRAQAAVDSPKPPATPLPRSRSLSGLASLSANTLPVHITDATRKRESAVRSAIEKKNKADESIQWLEIHKKKTRAMSKSVTFRAKAMDPHKSLEEVFKAKLKENRNNDRKRVKEYKKELEEMKKRIQTRPYLFEQVAKDLAKKEAEQWYLDALKQAGLEEDFVRSKGQGIRAVQEEGTQVKDLPSIQETTKFSIRDPEQDLEGSLEQPASPRKVLEELSHQSPENLQSLA</sequence>
<name>A0A6J3IMM5_SAPAP</name>
<keyword evidence="2 3" id="KW-0175">Coiled coil</keyword>
<evidence type="ECO:0000256" key="4">
    <source>
        <dbReference type="SAM" id="MobiDB-lite"/>
    </source>
</evidence>
<evidence type="ECO:0000256" key="3">
    <source>
        <dbReference type="SAM" id="Coils"/>
    </source>
</evidence>